<keyword evidence="12" id="KW-0067">ATP-binding</keyword>
<feature type="domain" description="PAC" evidence="24">
    <location>
        <begin position="670"/>
        <end position="723"/>
    </location>
</feature>
<feature type="region of interest" description="Disordered" evidence="18">
    <location>
        <begin position="1115"/>
        <end position="1137"/>
    </location>
</feature>
<feature type="domain" description="PAS" evidence="23">
    <location>
        <begin position="596"/>
        <end position="643"/>
    </location>
</feature>
<evidence type="ECO:0000313" key="26">
    <source>
        <dbReference type="EMBL" id="AOZ06391.1"/>
    </source>
</evidence>
<keyword evidence="15 19" id="KW-0472">Membrane</keyword>
<name>A0ABM6F4L7_9BURK</name>
<dbReference type="InterPro" id="IPR036641">
    <property type="entry name" value="HPT_dom_sf"/>
</dbReference>
<evidence type="ECO:0000256" key="2">
    <source>
        <dbReference type="ARBA" id="ARBA00004429"/>
    </source>
</evidence>
<keyword evidence="4" id="KW-1003">Cell membrane</keyword>
<dbReference type="SMART" id="SM00388">
    <property type="entry name" value="HisKA"/>
    <property type="match status" value="1"/>
</dbReference>
<keyword evidence="10" id="KW-0547">Nucleotide-binding</keyword>
<evidence type="ECO:0000256" key="1">
    <source>
        <dbReference type="ARBA" id="ARBA00000085"/>
    </source>
</evidence>
<feature type="domain" description="HPt" evidence="25">
    <location>
        <begin position="1190"/>
        <end position="1281"/>
    </location>
</feature>
<dbReference type="InterPro" id="IPR003594">
    <property type="entry name" value="HATPase_dom"/>
</dbReference>
<dbReference type="InterPro" id="IPR005467">
    <property type="entry name" value="His_kinase_dom"/>
</dbReference>
<feature type="transmembrane region" description="Helical" evidence="19">
    <location>
        <begin position="559"/>
        <end position="579"/>
    </location>
</feature>
<evidence type="ECO:0000313" key="27">
    <source>
        <dbReference type="Proteomes" id="UP000177515"/>
    </source>
</evidence>
<dbReference type="SUPFAM" id="SSF47384">
    <property type="entry name" value="Homodimeric domain of signal transducing histidine kinase"/>
    <property type="match status" value="1"/>
</dbReference>
<evidence type="ECO:0000256" key="19">
    <source>
        <dbReference type="SAM" id="Phobius"/>
    </source>
</evidence>
<dbReference type="PROSITE" id="PS50109">
    <property type="entry name" value="HIS_KIN"/>
    <property type="match status" value="1"/>
</dbReference>
<feature type="domain" description="Response regulatory" evidence="22">
    <location>
        <begin position="990"/>
        <end position="1109"/>
    </location>
</feature>
<evidence type="ECO:0000256" key="6">
    <source>
        <dbReference type="ARBA" id="ARBA00022553"/>
    </source>
</evidence>
<dbReference type="PROSITE" id="PS50894">
    <property type="entry name" value="HPT"/>
    <property type="match status" value="1"/>
</dbReference>
<dbReference type="InterPro" id="IPR011006">
    <property type="entry name" value="CheY-like_superfamily"/>
</dbReference>
<evidence type="ECO:0000259" key="23">
    <source>
        <dbReference type="PROSITE" id="PS50112"/>
    </source>
</evidence>
<dbReference type="EMBL" id="CP017754">
    <property type="protein sequence ID" value="AOZ06391.1"/>
    <property type="molecule type" value="Genomic_DNA"/>
</dbReference>
<dbReference type="EC" id="2.7.13.3" evidence="3"/>
<dbReference type="Pfam" id="PF00072">
    <property type="entry name" value="Response_reg"/>
    <property type="match status" value="1"/>
</dbReference>
<evidence type="ECO:0000256" key="11">
    <source>
        <dbReference type="ARBA" id="ARBA00022777"/>
    </source>
</evidence>
<dbReference type="Pfam" id="PF08448">
    <property type="entry name" value="PAS_4"/>
    <property type="match status" value="1"/>
</dbReference>
<dbReference type="Gene3D" id="3.40.50.2300">
    <property type="match status" value="1"/>
</dbReference>
<dbReference type="Gene3D" id="3.30.565.10">
    <property type="entry name" value="Histidine kinase-like ATPase, C-terminal domain"/>
    <property type="match status" value="1"/>
</dbReference>
<dbReference type="InterPro" id="IPR049870">
    <property type="entry name" value="BvgS-like_periplasmic1"/>
</dbReference>
<feature type="signal peptide" evidence="20">
    <location>
        <begin position="1"/>
        <end position="43"/>
    </location>
</feature>
<dbReference type="RefSeq" id="WP_071069483.1">
    <property type="nucleotide sequence ID" value="NZ_CP017754.1"/>
</dbReference>
<keyword evidence="14" id="KW-0902">Two-component regulatory system</keyword>
<dbReference type="InterPro" id="IPR036097">
    <property type="entry name" value="HisK_dim/P_sf"/>
</dbReference>
<evidence type="ECO:0000256" key="3">
    <source>
        <dbReference type="ARBA" id="ARBA00012438"/>
    </source>
</evidence>
<sequence length="1289" mass="139104">MPERRVLPPRTLHACRPSTLALLLALAAAMLAALALAPAPALAQDWDDNTSSLSLQSHLLLERRTVPLDADDWRWLRDKRRLVLGVPAPGQPPLDIVHGSDYEGITADVTALLRQQLNVDIEIRRFADRAQATRALEAGTIDLLASAGRAARANGSLVVSRPYAPDLPALFQRQGEAAAPPDDLSGLTVALAQDYLSGPALQATYPDARFVRYRSHAQAMAAVAFGQADLYLGDLLSASLLVSQSFFNYVRLARFLPVEPSGFGFGMRRDGTPLARIVDSALASLGQGKLDRIAKRWSGDSVLLPGQRVELDEAERRWISRHPVVRLAVNDDLAPVAFFDANGNFNGILADLLQLVSLRTGLRFEFTRTGSFDSLQRALTDGKADLTVLSPTSEREECLRFSRPFTSDYFVLVARKDAPVEPDALQPPSTKRLAIARGHIATQQARAAYPSVPIDTPSTILDALHMVSERQADATVLSLGAARYYITRLYGDKLAVSGLISPDSTPLSLAMRRGDTELQSILDKALLASGPHELQSIVNRWRPNAAMTGQTWRDYRQTIAWIVAGAVALLALSAAWVFHLRRQVRKRLRAERALSDQLQFQQTFTDGLPDPVYVRDCTGRLLSFNRRYEEVLGISAHDALGKTAAALPASLFKSAPDFHAGYLRAIADGQPQRRQLAVRIHGEARWIDHWVQPYRDASGTLKGVVCGWQDITDQRRLIDALQQASRAKTTFLATMSHEIRTPMSAVIGTLELALRRARAGEIDRAAIETAYASANGLLALIGDILDIVRIESGHLSLTPVRARLRDLAESVVRVFDGPARQKGLALTLEMDSSVGADVLVDPMRFKQILSNLVSNAIKFTAHGYVRIHLGGEPAGAERMRVKLSVEDSGIGIAPVDQARLFQPFSQVAPSGDVDEHGAAHGGAGLGLSICRSLCEMMDGSLLMHSAAGAGTRIEVVLTLQTLPACQPATPDTASAAAQATPMPAPARRLHVLVADDHAVNRLLLCQQLAFLGHRTTCVENGRQALQAWHEDRFDAVITDRHMPEMNGLALAKAIRDDERSRGLAPCLVLGLTADARKEEIAACVEAGMDDCLVKPLGLDRLEQVLATAAVRTPGGAAALPAPAQPAADTNADTNADTQADAAGADGLALPALPDVPDSREAVTAALEPTPQAHADDPRMARELRELAGGDAALVQRLVDAMLHANVQDRRTLARLRRQPDTEALGRIAHRIRGAAELLRAAQLVDACSGLQAACRAVPPSRQALRAAIAAVEAATQALDAQLLRVSKPD</sequence>
<dbReference type="NCBIfam" id="TIGR00229">
    <property type="entry name" value="sensory_box"/>
    <property type="match status" value="1"/>
</dbReference>
<dbReference type="SUPFAM" id="SSF53850">
    <property type="entry name" value="Periplasmic binding protein-like II"/>
    <property type="match status" value="2"/>
</dbReference>
<accession>A0ABM6F4L7</accession>
<organism evidence="26 27">
    <name type="scientific">Cupriavidus malaysiensis</name>
    <dbReference type="NCBI Taxonomy" id="367825"/>
    <lineage>
        <taxon>Bacteria</taxon>
        <taxon>Pseudomonadati</taxon>
        <taxon>Pseudomonadota</taxon>
        <taxon>Betaproteobacteria</taxon>
        <taxon>Burkholderiales</taxon>
        <taxon>Burkholderiaceae</taxon>
        <taxon>Cupriavidus</taxon>
    </lineage>
</organism>
<evidence type="ECO:0000256" key="17">
    <source>
        <dbReference type="PROSITE-ProRule" id="PRU00169"/>
    </source>
</evidence>
<comment type="catalytic activity">
    <reaction evidence="1">
        <text>ATP + protein L-histidine = ADP + protein N-phospho-L-histidine.</text>
        <dbReference type="EC" id="2.7.13.3"/>
    </reaction>
</comment>
<dbReference type="InterPro" id="IPR000700">
    <property type="entry name" value="PAS-assoc_C"/>
</dbReference>
<evidence type="ECO:0000256" key="8">
    <source>
        <dbReference type="ARBA" id="ARBA00022692"/>
    </source>
</evidence>
<evidence type="ECO:0000256" key="16">
    <source>
        <dbReference type="PROSITE-ProRule" id="PRU00110"/>
    </source>
</evidence>
<evidence type="ECO:0000256" key="4">
    <source>
        <dbReference type="ARBA" id="ARBA00022475"/>
    </source>
</evidence>
<keyword evidence="7" id="KW-0808">Transferase</keyword>
<evidence type="ECO:0000259" key="22">
    <source>
        <dbReference type="PROSITE" id="PS50110"/>
    </source>
</evidence>
<evidence type="ECO:0000256" key="15">
    <source>
        <dbReference type="ARBA" id="ARBA00023136"/>
    </source>
</evidence>
<dbReference type="InterPro" id="IPR013656">
    <property type="entry name" value="PAS_4"/>
</dbReference>
<dbReference type="SMART" id="SM00062">
    <property type="entry name" value="PBPb"/>
    <property type="match status" value="2"/>
</dbReference>
<feature type="chain" id="PRO_5045192815" description="histidine kinase" evidence="20">
    <location>
        <begin position="44"/>
        <end position="1289"/>
    </location>
</feature>
<evidence type="ECO:0000259" key="25">
    <source>
        <dbReference type="PROSITE" id="PS50894"/>
    </source>
</evidence>
<evidence type="ECO:0000259" key="21">
    <source>
        <dbReference type="PROSITE" id="PS50109"/>
    </source>
</evidence>
<keyword evidence="5" id="KW-0997">Cell inner membrane</keyword>
<dbReference type="Gene3D" id="3.40.190.10">
    <property type="entry name" value="Periplasmic binding protein-like II"/>
    <property type="match status" value="4"/>
</dbReference>
<dbReference type="Gene3D" id="3.30.450.20">
    <property type="entry name" value="PAS domain"/>
    <property type="match status" value="1"/>
</dbReference>
<dbReference type="PANTHER" id="PTHR43047:SF72">
    <property type="entry name" value="OSMOSENSING HISTIDINE PROTEIN KINASE SLN1"/>
    <property type="match status" value="1"/>
</dbReference>
<protein>
    <recommendedName>
        <fullName evidence="3">histidine kinase</fullName>
        <ecNumber evidence="3">2.7.13.3</ecNumber>
    </recommendedName>
</protein>
<dbReference type="PANTHER" id="PTHR43047">
    <property type="entry name" value="TWO-COMPONENT HISTIDINE PROTEIN KINASE"/>
    <property type="match status" value="1"/>
</dbReference>
<dbReference type="CDD" id="cd00082">
    <property type="entry name" value="HisKA"/>
    <property type="match status" value="1"/>
</dbReference>
<dbReference type="CDD" id="cd13707">
    <property type="entry name" value="PBP2_BvgS_D2"/>
    <property type="match status" value="1"/>
</dbReference>
<keyword evidence="27" id="KW-1185">Reference proteome</keyword>
<dbReference type="SUPFAM" id="SSF47226">
    <property type="entry name" value="Histidine-containing phosphotransfer domain, HPT domain"/>
    <property type="match status" value="1"/>
</dbReference>
<evidence type="ECO:0000256" key="7">
    <source>
        <dbReference type="ARBA" id="ARBA00022679"/>
    </source>
</evidence>
<feature type="domain" description="Histidine kinase" evidence="21">
    <location>
        <begin position="734"/>
        <end position="961"/>
    </location>
</feature>
<dbReference type="SMART" id="SM00091">
    <property type="entry name" value="PAS"/>
    <property type="match status" value="1"/>
</dbReference>
<proteinExistence type="predicted"/>
<keyword evidence="9 20" id="KW-0732">Signal</keyword>
<evidence type="ECO:0000256" key="13">
    <source>
        <dbReference type="ARBA" id="ARBA00022989"/>
    </source>
</evidence>
<dbReference type="InterPro" id="IPR008207">
    <property type="entry name" value="Sig_transdc_His_kin_Hpt_dom"/>
</dbReference>
<dbReference type="PROSITE" id="PS50113">
    <property type="entry name" value="PAC"/>
    <property type="match status" value="1"/>
</dbReference>
<dbReference type="SUPFAM" id="SSF55785">
    <property type="entry name" value="PYP-like sensor domain (PAS domain)"/>
    <property type="match status" value="1"/>
</dbReference>
<evidence type="ECO:0000256" key="14">
    <source>
        <dbReference type="ARBA" id="ARBA00023012"/>
    </source>
</evidence>
<dbReference type="Gene3D" id="1.20.120.160">
    <property type="entry name" value="HPT domain"/>
    <property type="match status" value="1"/>
</dbReference>
<dbReference type="CDD" id="cd00130">
    <property type="entry name" value="PAS"/>
    <property type="match status" value="1"/>
</dbReference>
<dbReference type="Proteomes" id="UP000177515">
    <property type="component" value="Chromosome 1"/>
</dbReference>
<evidence type="ECO:0000256" key="18">
    <source>
        <dbReference type="SAM" id="MobiDB-lite"/>
    </source>
</evidence>
<dbReference type="CDD" id="cd13705">
    <property type="entry name" value="PBP2_BvgS_D1"/>
    <property type="match status" value="1"/>
</dbReference>
<dbReference type="InterPro" id="IPR036890">
    <property type="entry name" value="HATPase_C_sf"/>
</dbReference>
<dbReference type="CDD" id="cd17546">
    <property type="entry name" value="REC_hyHK_CKI1_RcsC-like"/>
    <property type="match status" value="1"/>
</dbReference>
<evidence type="ECO:0000256" key="12">
    <source>
        <dbReference type="ARBA" id="ARBA00022840"/>
    </source>
</evidence>
<reference evidence="26 27" key="1">
    <citation type="submission" date="2016-10" db="EMBL/GenBank/DDBJ databases">
        <title>Complete genome sequences of three Cupriavidus strains isolated from various Malaysian environments.</title>
        <authorList>
            <person name="Abdullah A.A.-A."/>
            <person name="Shafie N.A.H."/>
            <person name="Lau N.S."/>
        </authorList>
    </citation>
    <scope>NUCLEOTIDE SEQUENCE [LARGE SCALE GENOMIC DNA]</scope>
    <source>
        <strain evidence="26 27">USMAA1020</strain>
    </source>
</reference>
<keyword evidence="13 19" id="KW-1133">Transmembrane helix</keyword>
<dbReference type="Pfam" id="PF00512">
    <property type="entry name" value="HisKA"/>
    <property type="match status" value="1"/>
</dbReference>
<feature type="modified residue" description="Phosphohistidine" evidence="16">
    <location>
        <position position="1229"/>
    </location>
</feature>
<dbReference type="InterPro" id="IPR004358">
    <property type="entry name" value="Sig_transdc_His_kin-like_C"/>
</dbReference>
<dbReference type="Pfam" id="PF00497">
    <property type="entry name" value="SBP_bac_3"/>
    <property type="match status" value="2"/>
</dbReference>
<dbReference type="InterPro" id="IPR035965">
    <property type="entry name" value="PAS-like_dom_sf"/>
</dbReference>
<comment type="subcellular location">
    <subcellularLocation>
        <location evidence="2">Cell inner membrane</location>
        <topology evidence="2">Multi-pass membrane protein</topology>
    </subcellularLocation>
</comment>
<dbReference type="PRINTS" id="PR00344">
    <property type="entry name" value="BCTRLSENSOR"/>
</dbReference>
<dbReference type="Pfam" id="PF02518">
    <property type="entry name" value="HATPase_c"/>
    <property type="match status" value="1"/>
</dbReference>
<evidence type="ECO:0000256" key="5">
    <source>
        <dbReference type="ARBA" id="ARBA00022519"/>
    </source>
</evidence>
<dbReference type="Gene3D" id="1.10.287.130">
    <property type="match status" value="1"/>
</dbReference>
<feature type="modified residue" description="4-aspartylphosphate" evidence="17">
    <location>
        <position position="1039"/>
    </location>
</feature>
<dbReference type="InterPro" id="IPR001789">
    <property type="entry name" value="Sig_transdc_resp-reg_receiver"/>
</dbReference>
<keyword evidence="8 19" id="KW-0812">Transmembrane</keyword>
<dbReference type="InterPro" id="IPR049871">
    <property type="entry name" value="BvgS-like_periplasmic2"/>
</dbReference>
<evidence type="ECO:0000256" key="9">
    <source>
        <dbReference type="ARBA" id="ARBA00022729"/>
    </source>
</evidence>
<gene>
    <name evidence="26" type="ORF">BKK80_11565</name>
</gene>
<dbReference type="SUPFAM" id="SSF52172">
    <property type="entry name" value="CheY-like"/>
    <property type="match status" value="1"/>
</dbReference>
<dbReference type="Pfam" id="PF01627">
    <property type="entry name" value="Hpt"/>
    <property type="match status" value="1"/>
</dbReference>
<evidence type="ECO:0000259" key="24">
    <source>
        <dbReference type="PROSITE" id="PS50113"/>
    </source>
</evidence>
<evidence type="ECO:0000256" key="20">
    <source>
        <dbReference type="SAM" id="SignalP"/>
    </source>
</evidence>
<dbReference type="PROSITE" id="PS50110">
    <property type="entry name" value="RESPONSE_REGULATORY"/>
    <property type="match status" value="1"/>
</dbReference>
<dbReference type="InterPro" id="IPR000014">
    <property type="entry name" value="PAS"/>
</dbReference>
<dbReference type="InterPro" id="IPR001638">
    <property type="entry name" value="Solute-binding_3/MltF_N"/>
</dbReference>
<dbReference type="InterPro" id="IPR003661">
    <property type="entry name" value="HisK_dim/P_dom"/>
</dbReference>
<dbReference type="PROSITE" id="PS50112">
    <property type="entry name" value="PAS"/>
    <property type="match status" value="1"/>
</dbReference>
<dbReference type="SUPFAM" id="SSF55874">
    <property type="entry name" value="ATPase domain of HSP90 chaperone/DNA topoisomerase II/histidine kinase"/>
    <property type="match status" value="1"/>
</dbReference>
<dbReference type="SMART" id="SM00448">
    <property type="entry name" value="REC"/>
    <property type="match status" value="1"/>
</dbReference>
<keyword evidence="11" id="KW-0418">Kinase</keyword>
<keyword evidence="6 17" id="KW-0597">Phosphoprotein</keyword>
<evidence type="ECO:0000256" key="10">
    <source>
        <dbReference type="ARBA" id="ARBA00022741"/>
    </source>
</evidence>
<dbReference type="SMART" id="SM00387">
    <property type="entry name" value="HATPase_c"/>
    <property type="match status" value="1"/>
</dbReference>